<comment type="catalytic activity">
    <reaction evidence="10">
        <text>fluoride(in) = fluoride(out)</text>
        <dbReference type="Rhea" id="RHEA:76159"/>
        <dbReference type="ChEBI" id="CHEBI:17051"/>
    </reaction>
    <physiologicalReaction direction="left-to-right" evidence="10">
        <dbReference type="Rhea" id="RHEA:76160"/>
    </physiologicalReaction>
</comment>
<keyword evidence="4 11" id="KW-0812">Transmembrane</keyword>
<feature type="transmembrane region" description="Helical" evidence="11">
    <location>
        <begin position="64"/>
        <end position="84"/>
    </location>
</feature>
<evidence type="ECO:0000256" key="1">
    <source>
        <dbReference type="ARBA" id="ARBA00004651"/>
    </source>
</evidence>
<keyword evidence="13" id="KW-1185">Reference proteome</keyword>
<feature type="transmembrane region" description="Helical" evidence="11">
    <location>
        <begin position="34"/>
        <end position="55"/>
    </location>
</feature>
<keyword evidence="11" id="KW-0915">Sodium</keyword>
<evidence type="ECO:0000256" key="6">
    <source>
        <dbReference type="ARBA" id="ARBA00023065"/>
    </source>
</evidence>
<feature type="transmembrane region" description="Helical" evidence="11">
    <location>
        <begin position="96"/>
        <end position="119"/>
    </location>
</feature>
<sequence length="123" mass="13370">MKALLLVFIGGGLGSMLRFGVYKLLQLFSLASFYGTLTVNVLGSLILGALMGYLLKESYVSSNLFLFLATGFCGGFTTFSTFAFENQDFLRTGDYFHFLVYTGGSIVLGILAIVIGLYLSKLL</sequence>
<dbReference type="HAMAP" id="MF_00454">
    <property type="entry name" value="FluC"/>
    <property type="match status" value="1"/>
</dbReference>
<evidence type="ECO:0000313" key="13">
    <source>
        <dbReference type="Proteomes" id="UP000309016"/>
    </source>
</evidence>
<keyword evidence="11" id="KW-0479">Metal-binding</keyword>
<comment type="subcellular location">
    <subcellularLocation>
        <location evidence="1 11">Cell membrane</location>
        <topology evidence="1 11">Multi-pass membrane protein</topology>
    </subcellularLocation>
</comment>
<dbReference type="GO" id="GO:0140114">
    <property type="term" value="P:cellular detoxification of fluoride"/>
    <property type="evidence" value="ECO:0007669"/>
    <property type="project" value="UniProtKB-UniRule"/>
</dbReference>
<dbReference type="PANTHER" id="PTHR28259:SF1">
    <property type="entry name" value="FLUORIDE EXPORT PROTEIN 1-RELATED"/>
    <property type="match status" value="1"/>
</dbReference>
<evidence type="ECO:0000256" key="9">
    <source>
        <dbReference type="ARBA" id="ARBA00035120"/>
    </source>
</evidence>
<comment type="similarity">
    <text evidence="9 11">Belongs to the fluoride channel Fluc/FEX (TC 1.A.43) family.</text>
</comment>
<comment type="activity regulation">
    <text evidence="11">Na(+) is not transported, but it plays an essential structural role and its presence is essential for fluoride channel function.</text>
</comment>
<dbReference type="GO" id="GO:0046872">
    <property type="term" value="F:metal ion binding"/>
    <property type="evidence" value="ECO:0007669"/>
    <property type="project" value="UniProtKB-KW"/>
</dbReference>
<reference evidence="12 13" key="1">
    <citation type="submission" date="2019-06" db="EMBL/GenBank/DDBJ databases">
        <title>Complete genome sequence of Antarcticibacterium flavum KCTC 52984T from an Antarctic marine sediment.</title>
        <authorList>
            <person name="Lee Y.M."/>
            <person name="Shin S.C."/>
        </authorList>
    </citation>
    <scope>NUCLEOTIDE SEQUENCE [LARGE SCALE GENOMIC DNA]</scope>
    <source>
        <strain evidence="12 13">KCTC 52984</strain>
    </source>
</reference>
<dbReference type="KEGG" id="afla:FHG64_04885"/>
<evidence type="ECO:0000256" key="4">
    <source>
        <dbReference type="ARBA" id="ARBA00022692"/>
    </source>
</evidence>
<keyword evidence="6 11" id="KW-0406">Ion transport</keyword>
<keyword evidence="11" id="KW-0813">Transport</keyword>
<dbReference type="Proteomes" id="UP000309016">
    <property type="component" value="Chromosome"/>
</dbReference>
<keyword evidence="2 11" id="KW-1003">Cell membrane</keyword>
<dbReference type="RefSeq" id="WP_139065369.1">
    <property type="nucleotide sequence ID" value="NZ_CP040812.1"/>
</dbReference>
<feature type="binding site" evidence="11">
    <location>
        <position position="77"/>
    </location>
    <ligand>
        <name>Na(+)</name>
        <dbReference type="ChEBI" id="CHEBI:29101"/>
        <note>structural</note>
    </ligand>
</feature>
<feature type="binding site" evidence="11">
    <location>
        <position position="74"/>
    </location>
    <ligand>
        <name>Na(+)</name>
        <dbReference type="ChEBI" id="CHEBI:29101"/>
        <note>structural</note>
    </ligand>
</feature>
<evidence type="ECO:0000256" key="7">
    <source>
        <dbReference type="ARBA" id="ARBA00023136"/>
    </source>
</evidence>
<organism evidence="12 13">
    <name type="scientific">Antarcticibacterium flavum</name>
    <dbReference type="NCBI Taxonomy" id="2058175"/>
    <lineage>
        <taxon>Bacteria</taxon>
        <taxon>Pseudomonadati</taxon>
        <taxon>Bacteroidota</taxon>
        <taxon>Flavobacteriia</taxon>
        <taxon>Flavobacteriales</taxon>
        <taxon>Flavobacteriaceae</taxon>
        <taxon>Antarcticibacterium</taxon>
    </lineage>
</organism>
<gene>
    <name evidence="11" type="primary">fluC</name>
    <name evidence="11" type="synonym">crcB</name>
    <name evidence="12" type="ORF">FHG64_04885</name>
</gene>
<evidence type="ECO:0000256" key="3">
    <source>
        <dbReference type="ARBA" id="ARBA00022519"/>
    </source>
</evidence>
<keyword evidence="3" id="KW-0997">Cell inner membrane</keyword>
<keyword evidence="5 11" id="KW-1133">Transmembrane helix</keyword>
<dbReference type="InterPro" id="IPR003691">
    <property type="entry name" value="FluC"/>
</dbReference>
<protein>
    <recommendedName>
        <fullName evidence="11">Fluoride-specific ion channel FluC</fullName>
    </recommendedName>
</protein>
<comment type="function">
    <text evidence="11">Fluoride-specific ion channel. Important for reducing fluoride concentration in the cell, thus reducing its toxicity.</text>
</comment>
<evidence type="ECO:0000313" key="12">
    <source>
        <dbReference type="EMBL" id="QCY68784.1"/>
    </source>
</evidence>
<dbReference type="GO" id="GO:0062054">
    <property type="term" value="F:fluoride channel activity"/>
    <property type="evidence" value="ECO:0007669"/>
    <property type="project" value="UniProtKB-UniRule"/>
</dbReference>
<accession>A0A5B7WZR9</accession>
<dbReference type="AlphaFoldDB" id="A0A5B7WZR9"/>
<keyword evidence="7 11" id="KW-0472">Membrane</keyword>
<evidence type="ECO:0000256" key="11">
    <source>
        <dbReference type="HAMAP-Rule" id="MF_00454"/>
    </source>
</evidence>
<dbReference type="Pfam" id="PF02537">
    <property type="entry name" value="CRCB"/>
    <property type="match status" value="1"/>
</dbReference>
<dbReference type="PANTHER" id="PTHR28259">
    <property type="entry name" value="FLUORIDE EXPORT PROTEIN 1-RELATED"/>
    <property type="match status" value="1"/>
</dbReference>
<evidence type="ECO:0000256" key="2">
    <source>
        <dbReference type="ARBA" id="ARBA00022475"/>
    </source>
</evidence>
<evidence type="ECO:0000256" key="8">
    <source>
        <dbReference type="ARBA" id="ARBA00023303"/>
    </source>
</evidence>
<evidence type="ECO:0000256" key="5">
    <source>
        <dbReference type="ARBA" id="ARBA00022989"/>
    </source>
</evidence>
<dbReference type="EMBL" id="CP040812">
    <property type="protein sequence ID" value="QCY68784.1"/>
    <property type="molecule type" value="Genomic_DNA"/>
</dbReference>
<dbReference type="OrthoDB" id="9815830at2"/>
<keyword evidence="8 11" id="KW-0407">Ion channel</keyword>
<dbReference type="GO" id="GO:0005886">
    <property type="term" value="C:plasma membrane"/>
    <property type="evidence" value="ECO:0007669"/>
    <property type="project" value="UniProtKB-SubCell"/>
</dbReference>
<evidence type="ECO:0000256" key="10">
    <source>
        <dbReference type="ARBA" id="ARBA00035585"/>
    </source>
</evidence>
<proteinExistence type="inferred from homology"/>
<name>A0A5B7WZR9_9FLAO</name>